<dbReference type="InterPro" id="IPR052523">
    <property type="entry name" value="Trichothecene_AcTrans"/>
</dbReference>
<dbReference type="AlphaFoldDB" id="A0A9P9BL87"/>
<dbReference type="SUPFAM" id="SSF55729">
    <property type="entry name" value="Acyl-CoA N-acyltransferases (Nat)"/>
    <property type="match status" value="1"/>
</dbReference>
<dbReference type="EMBL" id="JAGTJQ010000009">
    <property type="protein sequence ID" value="KAH7024672.1"/>
    <property type="molecule type" value="Genomic_DNA"/>
</dbReference>
<evidence type="ECO:0000313" key="3">
    <source>
        <dbReference type="EMBL" id="KAH7024672.1"/>
    </source>
</evidence>
<dbReference type="RefSeq" id="XP_046008220.1">
    <property type="nucleotide sequence ID" value="XM_046148694.1"/>
</dbReference>
<organism evidence="3 4">
    <name type="scientific">Microdochium trichocladiopsis</name>
    <dbReference type="NCBI Taxonomy" id="1682393"/>
    <lineage>
        <taxon>Eukaryota</taxon>
        <taxon>Fungi</taxon>
        <taxon>Dikarya</taxon>
        <taxon>Ascomycota</taxon>
        <taxon>Pezizomycotina</taxon>
        <taxon>Sordariomycetes</taxon>
        <taxon>Xylariomycetidae</taxon>
        <taxon>Xylariales</taxon>
        <taxon>Microdochiaceae</taxon>
        <taxon>Microdochium</taxon>
    </lineage>
</organism>
<protein>
    <recommendedName>
        <fullName evidence="2">N-acetyltransferase domain-containing protein</fullName>
    </recommendedName>
</protein>
<feature type="domain" description="N-acetyltransferase" evidence="2">
    <location>
        <begin position="92"/>
        <end position="260"/>
    </location>
</feature>
<dbReference type="GO" id="GO:0016747">
    <property type="term" value="F:acyltransferase activity, transferring groups other than amino-acyl groups"/>
    <property type="evidence" value="ECO:0007669"/>
    <property type="project" value="InterPro"/>
</dbReference>
<dbReference type="PANTHER" id="PTHR42791">
    <property type="entry name" value="GNAT FAMILY ACETYLTRANSFERASE"/>
    <property type="match status" value="1"/>
</dbReference>
<dbReference type="Pfam" id="PF00583">
    <property type="entry name" value="Acetyltransf_1"/>
    <property type="match status" value="1"/>
</dbReference>
<keyword evidence="4" id="KW-1185">Reference proteome</keyword>
<dbReference type="Proteomes" id="UP000756346">
    <property type="component" value="Unassembled WGS sequence"/>
</dbReference>
<accession>A0A9P9BL87</accession>
<evidence type="ECO:0000259" key="2">
    <source>
        <dbReference type="PROSITE" id="PS51186"/>
    </source>
</evidence>
<sequence length="266" mass="29634">MPLEVRPLELADFATLIGHADAGEPGDDLVAPPCPVSWPVKTREEAQLRARCHFTWQRQRFLEDPSVRYVKVVDTTGTSTTSTDPGAGNDDATAREEEESDEIVAVARWHFYPNGYDYEREKHWEMAPSKLSDSDAAAAACDYYPPPNFNVALHNHILGFRDVFRPQWIPSDKPAWVLMHCVTRPRHRRRGAAGMLVRWGQEQAREMPGGEGGGGVAAYLEAGVQGAPVYERSGFAGVGEARIVDLSGFEGAPVKEFRMRNMQWLP</sequence>
<reference evidence="3" key="1">
    <citation type="journal article" date="2021" name="Nat. Commun.">
        <title>Genetic determinants of endophytism in the Arabidopsis root mycobiome.</title>
        <authorList>
            <person name="Mesny F."/>
            <person name="Miyauchi S."/>
            <person name="Thiergart T."/>
            <person name="Pickel B."/>
            <person name="Atanasova L."/>
            <person name="Karlsson M."/>
            <person name="Huettel B."/>
            <person name="Barry K.W."/>
            <person name="Haridas S."/>
            <person name="Chen C."/>
            <person name="Bauer D."/>
            <person name="Andreopoulos W."/>
            <person name="Pangilinan J."/>
            <person name="LaButti K."/>
            <person name="Riley R."/>
            <person name="Lipzen A."/>
            <person name="Clum A."/>
            <person name="Drula E."/>
            <person name="Henrissat B."/>
            <person name="Kohler A."/>
            <person name="Grigoriev I.V."/>
            <person name="Martin F.M."/>
            <person name="Hacquard S."/>
        </authorList>
    </citation>
    <scope>NUCLEOTIDE SEQUENCE</scope>
    <source>
        <strain evidence="3">MPI-CAGE-CH-0230</strain>
    </source>
</reference>
<dbReference type="InterPro" id="IPR016181">
    <property type="entry name" value="Acyl_CoA_acyltransferase"/>
</dbReference>
<dbReference type="GeneID" id="70178240"/>
<evidence type="ECO:0000313" key="4">
    <source>
        <dbReference type="Proteomes" id="UP000756346"/>
    </source>
</evidence>
<dbReference type="PANTHER" id="PTHR42791:SF14">
    <property type="entry name" value="N-ACETYLTRANSFERASE DOMAIN-CONTAINING PROTEIN"/>
    <property type="match status" value="1"/>
</dbReference>
<dbReference type="PROSITE" id="PS51186">
    <property type="entry name" value="GNAT"/>
    <property type="match status" value="1"/>
</dbReference>
<dbReference type="InterPro" id="IPR000182">
    <property type="entry name" value="GNAT_dom"/>
</dbReference>
<dbReference type="Gene3D" id="3.40.630.30">
    <property type="match status" value="1"/>
</dbReference>
<comment type="caution">
    <text evidence="3">The sequence shown here is derived from an EMBL/GenBank/DDBJ whole genome shotgun (WGS) entry which is preliminary data.</text>
</comment>
<gene>
    <name evidence="3" type="ORF">B0I36DRAFT_163633</name>
</gene>
<proteinExistence type="predicted"/>
<name>A0A9P9BL87_9PEZI</name>
<feature type="region of interest" description="Disordered" evidence="1">
    <location>
        <begin position="76"/>
        <end position="97"/>
    </location>
</feature>
<evidence type="ECO:0000256" key="1">
    <source>
        <dbReference type="SAM" id="MobiDB-lite"/>
    </source>
</evidence>
<dbReference type="OrthoDB" id="196847at2759"/>